<name>X1RKS9_9ZZZZ</name>
<proteinExistence type="predicted"/>
<reference evidence="2" key="1">
    <citation type="journal article" date="2014" name="Front. Microbiol.">
        <title>High frequency of phylogenetically diverse reductive dehalogenase-homologous genes in deep subseafloor sedimentary metagenomes.</title>
        <authorList>
            <person name="Kawai M."/>
            <person name="Futagami T."/>
            <person name="Toyoda A."/>
            <person name="Takaki Y."/>
            <person name="Nishi S."/>
            <person name="Hori S."/>
            <person name="Arai W."/>
            <person name="Tsubouchi T."/>
            <person name="Morono Y."/>
            <person name="Uchiyama I."/>
            <person name="Ito T."/>
            <person name="Fujiyama A."/>
            <person name="Inagaki F."/>
            <person name="Takami H."/>
        </authorList>
    </citation>
    <scope>NUCLEOTIDE SEQUENCE</scope>
    <source>
        <strain evidence="2">Expedition CK06-06</strain>
    </source>
</reference>
<dbReference type="PROSITE" id="PS50025">
    <property type="entry name" value="LAM_G_DOMAIN"/>
    <property type="match status" value="1"/>
</dbReference>
<dbReference type="SUPFAM" id="SSF49899">
    <property type="entry name" value="Concanavalin A-like lectins/glucanases"/>
    <property type="match status" value="1"/>
</dbReference>
<evidence type="ECO:0000313" key="2">
    <source>
        <dbReference type="EMBL" id="GAI56144.1"/>
    </source>
</evidence>
<comment type="caution">
    <text evidence="2">The sequence shown here is derived from an EMBL/GenBank/DDBJ whole genome shotgun (WGS) entry which is preliminary data.</text>
</comment>
<sequence>TYSTIVSATQNFSVSLWFKTSATSRVDPFGALREGGANDPRIIIYTNVVEGKIGFQILGDGGTQLSTSGSTTINDGGWHHAVLIVTPTTQKLYIDNSLEINGTTNTGTITLTDTAFFIGNINARNIVGGTGFLGVIDEVAIFTDLNSTSVTDLYNSGNCLPYSEEGEISVSLISPSNNTQSNDDPLTFT</sequence>
<dbReference type="InterPro" id="IPR013320">
    <property type="entry name" value="ConA-like_dom_sf"/>
</dbReference>
<dbReference type="AlphaFoldDB" id="X1RKS9"/>
<accession>X1RKS9</accession>
<feature type="non-terminal residue" evidence="2">
    <location>
        <position position="189"/>
    </location>
</feature>
<gene>
    <name evidence="2" type="ORF">S06H3_60299</name>
</gene>
<feature type="non-terminal residue" evidence="2">
    <location>
        <position position="1"/>
    </location>
</feature>
<dbReference type="SMART" id="SM00282">
    <property type="entry name" value="LamG"/>
    <property type="match status" value="1"/>
</dbReference>
<dbReference type="EMBL" id="BARV01039321">
    <property type="protein sequence ID" value="GAI56144.1"/>
    <property type="molecule type" value="Genomic_DNA"/>
</dbReference>
<dbReference type="Gene3D" id="2.60.120.200">
    <property type="match status" value="1"/>
</dbReference>
<protein>
    <recommendedName>
        <fullName evidence="1">Laminin G domain-containing protein</fullName>
    </recommendedName>
</protein>
<feature type="domain" description="Laminin G" evidence="1">
    <location>
        <begin position="1"/>
        <end position="159"/>
    </location>
</feature>
<organism evidence="2">
    <name type="scientific">marine sediment metagenome</name>
    <dbReference type="NCBI Taxonomy" id="412755"/>
    <lineage>
        <taxon>unclassified sequences</taxon>
        <taxon>metagenomes</taxon>
        <taxon>ecological metagenomes</taxon>
    </lineage>
</organism>
<dbReference type="Pfam" id="PF13385">
    <property type="entry name" value="Laminin_G_3"/>
    <property type="match status" value="1"/>
</dbReference>
<evidence type="ECO:0000259" key="1">
    <source>
        <dbReference type="PROSITE" id="PS50025"/>
    </source>
</evidence>
<dbReference type="InterPro" id="IPR001791">
    <property type="entry name" value="Laminin_G"/>
</dbReference>